<dbReference type="SUPFAM" id="SSF54403">
    <property type="entry name" value="Cystatin/monellin"/>
    <property type="match status" value="2"/>
</dbReference>
<evidence type="ECO:0000256" key="2">
    <source>
        <dbReference type="ARBA" id="ARBA00022704"/>
    </source>
</evidence>
<evidence type="ECO:0000313" key="5">
    <source>
        <dbReference type="EMBL" id="KAK7410954.1"/>
    </source>
</evidence>
<evidence type="ECO:0000313" key="6">
    <source>
        <dbReference type="EMBL" id="KAK7410955.1"/>
    </source>
</evidence>
<dbReference type="GO" id="GO:0004869">
    <property type="term" value="F:cysteine-type endopeptidase inhibitor activity"/>
    <property type="evidence" value="ECO:0007669"/>
    <property type="project" value="UniProtKB-KW"/>
</dbReference>
<keyword evidence="1" id="KW-0646">Protease inhibitor</keyword>
<comment type="caution">
    <text evidence="5">The sequence shown here is derived from an EMBL/GenBank/DDBJ whole genome shotgun (WGS) entry which is preliminary data.</text>
</comment>
<keyword evidence="7" id="KW-1185">Reference proteome</keyword>
<sequence>MKIPCLIVFSIALLSMLLFSDAARSDALVGGWSPIKDVNDPHIAEIANYAVTEYDKRSGAKLKLLSVVKGQTQVVAGTNYRLVLETTNGSATKNYRAVTNTLGKSKISRFGPGGLHTIYQATMKIPCLIVFSIALLSMLLFSDAARSDALVGGWSPIKDVNDPHIAEIANYAVTEYDKRSGAKLKLLSVVKGQTQVVAGTNYRLVLETTNGSATKNYRAVVWEKPWIHFRNLTSFDPLLT</sequence>
<proteinExistence type="predicted"/>
<feature type="chain" id="PRO_5044711381" description="Cystatin domain-containing protein" evidence="3">
    <location>
        <begin position="23"/>
        <end position="240"/>
    </location>
</feature>
<dbReference type="InterPro" id="IPR018073">
    <property type="entry name" value="Prot_inh_cystat_CS"/>
</dbReference>
<dbReference type="InterPro" id="IPR000010">
    <property type="entry name" value="Cystatin_dom"/>
</dbReference>
<dbReference type="PROSITE" id="PS00287">
    <property type="entry name" value="CYSTATIN"/>
    <property type="match status" value="2"/>
</dbReference>
<dbReference type="SMART" id="SM00043">
    <property type="entry name" value="CY"/>
    <property type="match status" value="2"/>
</dbReference>
<dbReference type="Gene3D" id="3.10.450.10">
    <property type="match status" value="2"/>
</dbReference>
<evidence type="ECO:0000313" key="7">
    <source>
        <dbReference type="Proteomes" id="UP001386955"/>
    </source>
</evidence>
<dbReference type="InterPro" id="IPR046350">
    <property type="entry name" value="Cystatin_sf"/>
</dbReference>
<evidence type="ECO:0000256" key="3">
    <source>
        <dbReference type="SAM" id="SignalP"/>
    </source>
</evidence>
<keyword evidence="2" id="KW-0789">Thiol protease inhibitor</keyword>
<keyword evidence="3" id="KW-0732">Signal</keyword>
<organism evidence="5 7">
    <name type="scientific">Psophocarpus tetragonolobus</name>
    <name type="common">Winged bean</name>
    <name type="synonym">Dolichos tetragonolobus</name>
    <dbReference type="NCBI Taxonomy" id="3891"/>
    <lineage>
        <taxon>Eukaryota</taxon>
        <taxon>Viridiplantae</taxon>
        <taxon>Streptophyta</taxon>
        <taxon>Embryophyta</taxon>
        <taxon>Tracheophyta</taxon>
        <taxon>Spermatophyta</taxon>
        <taxon>Magnoliopsida</taxon>
        <taxon>eudicotyledons</taxon>
        <taxon>Gunneridae</taxon>
        <taxon>Pentapetalae</taxon>
        <taxon>rosids</taxon>
        <taxon>fabids</taxon>
        <taxon>Fabales</taxon>
        <taxon>Fabaceae</taxon>
        <taxon>Papilionoideae</taxon>
        <taxon>50 kb inversion clade</taxon>
        <taxon>NPAAA clade</taxon>
        <taxon>indigoferoid/millettioid clade</taxon>
        <taxon>Phaseoleae</taxon>
        <taxon>Psophocarpus</taxon>
    </lineage>
</organism>
<dbReference type="CDD" id="cd00042">
    <property type="entry name" value="CY"/>
    <property type="match status" value="2"/>
</dbReference>
<evidence type="ECO:0000256" key="1">
    <source>
        <dbReference type="ARBA" id="ARBA00022690"/>
    </source>
</evidence>
<protein>
    <recommendedName>
        <fullName evidence="4">Cystatin domain-containing protein</fullName>
    </recommendedName>
</protein>
<gene>
    <name evidence="5" type="ORF">VNO78_02213</name>
    <name evidence="6" type="ORF">VNO78_02215</name>
</gene>
<dbReference type="Pfam" id="PF16845">
    <property type="entry name" value="SQAPI"/>
    <property type="match status" value="2"/>
</dbReference>
<dbReference type="AlphaFoldDB" id="A0AAN9XVX0"/>
<evidence type="ECO:0000259" key="4">
    <source>
        <dbReference type="SMART" id="SM00043"/>
    </source>
</evidence>
<accession>A0AAN9XVX0</accession>
<reference evidence="5 7" key="1">
    <citation type="submission" date="2024-01" db="EMBL/GenBank/DDBJ databases">
        <title>The genomes of 5 underutilized Papilionoideae crops provide insights into root nodulation and disease resistanc.</title>
        <authorList>
            <person name="Jiang F."/>
        </authorList>
    </citation>
    <scope>NUCLEOTIDE SEQUENCE [LARGE SCALE GENOMIC DNA]</scope>
    <source>
        <strain evidence="5">DUOXIRENSHENG_FW03</strain>
        <tissue evidence="5">Leaves</tissue>
    </source>
</reference>
<dbReference type="EMBL" id="JAYMYS010000001">
    <property type="protein sequence ID" value="KAK7410955.1"/>
    <property type="molecule type" value="Genomic_DNA"/>
</dbReference>
<dbReference type="PANTHER" id="PTHR47364">
    <property type="entry name" value="CYSTEINE PROTEINASE INHIBITOR 5"/>
    <property type="match status" value="1"/>
</dbReference>
<dbReference type="PANTHER" id="PTHR47364:SF2">
    <property type="entry name" value="CYSTEINE PROTEINASE INHIBITOR 5"/>
    <property type="match status" value="1"/>
</dbReference>
<feature type="domain" description="Cystatin" evidence="4">
    <location>
        <begin position="149"/>
        <end position="238"/>
    </location>
</feature>
<dbReference type="EMBL" id="JAYMYS010000001">
    <property type="protein sequence ID" value="KAK7410954.1"/>
    <property type="molecule type" value="Genomic_DNA"/>
</dbReference>
<feature type="signal peptide" evidence="3">
    <location>
        <begin position="1"/>
        <end position="22"/>
    </location>
</feature>
<feature type="domain" description="Cystatin" evidence="4">
    <location>
        <begin position="27"/>
        <end position="113"/>
    </location>
</feature>
<dbReference type="Proteomes" id="UP001386955">
    <property type="component" value="Unassembled WGS sequence"/>
</dbReference>
<name>A0AAN9XVX0_PSOTE</name>